<sequence>MPSSPAPSPVVVLSDTESGGDGDAVSDAAPSRPAAELIASTLSTQAAVDALCRKHGIPAEFARRPAGELRACSVPPPGAVCVYAHALEAGVRFPLHAFFVKALTHFRLAPGQLTPNGWLVLVGFVVLCYEAGVRPSTALFRHFFSLSTWKNGDGWYFFRCRGKGSAPTLFTGLSCSKFESDWKGRFFFLTSPGPWPCPVNWGDSPPKSSAADPVLMSQQESAGKLLQAHGVPLDLRIYLRDANLPAVFSSGAPLPSPRPTVAKVVDPPVREMTDTMPVEKTAAPAAGTEQVKSEAHGDRLPLSGKKRKREESTAKDGLGCAAPVSDPRSPHSPVPDTHDGDTADWKVARKVLECIVTPSREDKFAAAKPSDIVASSYVAMLQAANYVSFSSGYALELEEKLVARERDNMALWEQLGKEKTARQAAEADLEKAKAELAAAKRATEAELESAKTAAVQQFMGSEEHTRRLAEHALAGYERGAEEMKGVVLRHYPRLDAAKLVLPLD</sequence>
<feature type="domain" description="Transposase (putative) gypsy type" evidence="3">
    <location>
        <begin position="80"/>
        <end position="147"/>
    </location>
</feature>
<feature type="coiled-coil region" evidence="1">
    <location>
        <begin position="415"/>
        <end position="453"/>
    </location>
</feature>
<dbReference type="Pfam" id="PF04195">
    <property type="entry name" value="Transposase_28"/>
    <property type="match status" value="1"/>
</dbReference>
<dbReference type="Gramene" id="TRITD7Bv1G014420.1">
    <property type="protein sequence ID" value="TRITD7Bv1G014420.1"/>
    <property type="gene ID" value="TRITD7Bv1G014420"/>
</dbReference>
<name>A0A9R1BX23_TRITD</name>
<gene>
    <name evidence="4" type="ORF">TRITD_7Bv1G014420</name>
</gene>
<protein>
    <recommendedName>
        <fullName evidence="3">Transposase (putative) gypsy type domain-containing protein</fullName>
    </recommendedName>
</protein>
<feature type="region of interest" description="Disordered" evidence="2">
    <location>
        <begin position="1"/>
        <end position="28"/>
    </location>
</feature>
<dbReference type="Proteomes" id="UP000324705">
    <property type="component" value="Chromosome 7B"/>
</dbReference>
<evidence type="ECO:0000256" key="2">
    <source>
        <dbReference type="SAM" id="MobiDB-lite"/>
    </source>
</evidence>
<evidence type="ECO:0000259" key="3">
    <source>
        <dbReference type="Pfam" id="PF04195"/>
    </source>
</evidence>
<accession>A0A9R1BX23</accession>
<evidence type="ECO:0000313" key="5">
    <source>
        <dbReference type="Proteomes" id="UP000324705"/>
    </source>
</evidence>
<dbReference type="AlphaFoldDB" id="A0A9R1BX23"/>
<keyword evidence="5" id="KW-1185">Reference proteome</keyword>
<keyword evidence="1" id="KW-0175">Coiled coil</keyword>
<dbReference type="PANTHER" id="PTHR31099">
    <property type="entry name" value="OS06G0165300 PROTEIN"/>
    <property type="match status" value="1"/>
</dbReference>
<feature type="region of interest" description="Disordered" evidence="2">
    <location>
        <begin position="249"/>
        <end position="342"/>
    </location>
</feature>
<proteinExistence type="predicted"/>
<dbReference type="InterPro" id="IPR007321">
    <property type="entry name" value="Transposase_28"/>
</dbReference>
<reference evidence="4 5" key="1">
    <citation type="submission" date="2017-09" db="EMBL/GenBank/DDBJ databases">
        <authorList>
            <consortium name="International Durum Wheat Genome Sequencing Consortium (IDWGSC)"/>
            <person name="Milanesi L."/>
        </authorList>
    </citation>
    <scope>NUCLEOTIDE SEQUENCE [LARGE SCALE GENOMIC DNA]</scope>
    <source>
        <strain evidence="5">cv. Svevo</strain>
    </source>
</reference>
<evidence type="ECO:0000256" key="1">
    <source>
        <dbReference type="SAM" id="Coils"/>
    </source>
</evidence>
<dbReference type="OMA" id="KNGDGWY"/>
<dbReference type="EMBL" id="LT934124">
    <property type="protein sequence ID" value="VAI83233.1"/>
    <property type="molecule type" value="Genomic_DNA"/>
</dbReference>
<evidence type="ECO:0000313" key="4">
    <source>
        <dbReference type="EMBL" id="VAI83233.1"/>
    </source>
</evidence>
<dbReference type="PANTHER" id="PTHR31099:SF28">
    <property type="entry name" value="F5J5.12"/>
    <property type="match status" value="1"/>
</dbReference>
<organism evidence="4 5">
    <name type="scientific">Triticum turgidum subsp. durum</name>
    <name type="common">Durum wheat</name>
    <name type="synonym">Triticum durum</name>
    <dbReference type="NCBI Taxonomy" id="4567"/>
    <lineage>
        <taxon>Eukaryota</taxon>
        <taxon>Viridiplantae</taxon>
        <taxon>Streptophyta</taxon>
        <taxon>Embryophyta</taxon>
        <taxon>Tracheophyta</taxon>
        <taxon>Spermatophyta</taxon>
        <taxon>Magnoliopsida</taxon>
        <taxon>Liliopsida</taxon>
        <taxon>Poales</taxon>
        <taxon>Poaceae</taxon>
        <taxon>BOP clade</taxon>
        <taxon>Pooideae</taxon>
        <taxon>Triticodae</taxon>
        <taxon>Triticeae</taxon>
        <taxon>Triticinae</taxon>
        <taxon>Triticum</taxon>
    </lineage>
</organism>